<dbReference type="EMBL" id="LAZR01006469">
    <property type="protein sequence ID" value="KKM91909.1"/>
    <property type="molecule type" value="Genomic_DNA"/>
</dbReference>
<protein>
    <submittedName>
        <fullName evidence="2">Uncharacterized protein</fullName>
    </submittedName>
</protein>
<evidence type="ECO:0000256" key="1">
    <source>
        <dbReference type="SAM" id="MobiDB-lite"/>
    </source>
</evidence>
<dbReference type="AlphaFoldDB" id="A0A0F9LAL1"/>
<comment type="caution">
    <text evidence="2">The sequence shown here is derived from an EMBL/GenBank/DDBJ whole genome shotgun (WGS) entry which is preliminary data.</text>
</comment>
<feature type="region of interest" description="Disordered" evidence="1">
    <location>
        <begin position="266"/>
        <end position="289"/>
    </location>
</feature>
<feature type="compositionally biased region" description="Acidic residues" evidence="1">
    <location>
        <begin position="273"/>
        <end position="282"/>
    </location>
</feature>
<name>A0A0F9LAL1_9ZZZZ</name>
<accession>A0A0F9LAL1</accession>
<proteinExistence type="predicted"/>
<sequence>MTNATDNKAVATKYNTTYALRIVGNLGHDNKLFDRTCQHCKGAYSSYIINTCPKCSAPLVYITTDGGKPMAISEGTIYLSQGPKSEERDKKAITNRKNGLTPLYRFKTFAFADENGILGVPKDHQNMKSGAQVEVTIVNHQAIPCGPFTTKKHGQTIEMMLLIYEDGDTVKILREAQAAEATTPTQVNAAGAIVPTSVEGINAELVLLDQKIAALAKLANAVAANPQVQDIIEIPVVMTNDTTQVQTATIVIPDNTLRAVAEMEEPPFNMEEPPFDPDETETDPFTAAS</sequence>
<organism evidence="2">
    <name type="scientific">marine sediment metagenome</name>
    <dbReference type="NCBI Taxonomy" id="412755"/>
    <lineage>
        <taxon>unclassified sequences</taxon>
        <taxon>metagenomes</taxon>
        <taxon>ecological metagenomes</taxon>
    </lineage>
</organism>
<gene>
    <name evidence="2" type="ORF">LCGC14_1223800</name>
</gene>
<reference evidence="2" key="1">
    <citation type="journal article" date="2015" name="Nature">
        <title>Complex archaea that bridge the gap between prokaryotes and eukaryotes.</title>
        <authorList>
            <person name="Spang A."/>
            <person name="Saw J.H."/>
            <person name="Jorgensen S.L."/>
            <person name="Zaremba-Niedzwiedzka K."/>
            <person name="Martijn J."/>
            <person name="Lind A.E."/>
            <person name="van Eijk R."/>
            <person name="Schleper C."/>
            <person name="Guy L."/>
            <person name="Ettema T.J."/>
        </authorList>
    </citation>
    <scope>NUCLEOTIDE SEQUENCE</scope>
</reference>
<evidence type="ECO:0000313" key="2">
    <source>
        <dbReference type="EMBL" id="KKM91909.1"/>
    </source>
</evidence>